<evidence type="ECO:0000313" key="3">
    <source>
        <dbReference type="Proteomes" id="UP000598174"/>
    </source>
</evidence>
<dbReference type="Proteomes" id="UP000598174">
    <property type="component" value="Unassembled WGS sequence"/>
</dbReference>
<feature type="compositionally biased region" description="Low complexity" evidence="1">
    <location>
        <begin position="1"/>
        <end position="18"/>
    </location>
</feature>
<feature type="compositionally biased region" description="Low complexity" evidence="1">
    <location>
        <begin position="67"/>
        <end position="82"/>
    </location>
</feature>
<name>A0A919IW37_9ACTN</name>
<evidence type="ECO:0000313" key="2">
    <source>
        <dbReference type="EMBL" id="GIE09203.1"/>
    </source>
</evidence>
<feature type="region of interest" description="Disordered" evidence="1">
    <location>
        <begin position="1"/>
        <end position="96"/>
    </location>
</feature>
<protein>
    <submittedName>
        <fullName evidence="2">Uncharacterized protein</fullName>
    </submittedName>
</protein>
<sequence length="135" mass="14017">MRPRSAGADSRRGAASTRDSGRCACHTPPALGYKTRHVDHSPAADSSFGRRSVRPLAQRAVARRPNGPSVSPASVSPSAGRAGRAGTGGACSWPSGRLGDLASHAGRGRYPQLIGAPGWCSKGELRLEGLFSRGW</sequence>
<proteinExistence type="predicted"/>
<evidence type="ECO:0000256" key="1">
    <source>
        <dbReference type="SAM" id="MobiDB-lite"/>
    </source>
</evidence>
<organism evidence="2 3">
    <name type="scientific">Paractinoplanes ferrugineus</name>
    <dbReference type="NCBI Taxonomy" id="113564"/>
    <lineage>
        <taxon>Bacteria</taxon>
        <taxon>Bacillati</taxon>
        <taxon>Actinomycetota</taxon>
        <taxon>Actinomycetes</taxon>
        <taxon>Micromonosporales</taxon>
        <taxon>Micromonosporaceae</taxon>
        <taxon>Paractinoplanes</taxon>
    </lineage>
</organism>
<dbReference type="AlphaFoldDB" id="A0A919IW37"/>
<keyword evidence="3" id="KW-1185">Reference proteome</keyword>
<reference evidence="2" key="1">
    <citation type="submission" date="2021-01" db="EMBL/GenBank/DDBJ databases">
        <title>Whole genome shotgun sequence of Actinoplanes ferrugineus NBRC 15555.</title>
        <authorList>
            <person name="Komaki H."/>
            <person name="Tamura T."/>
        </authorList>
    </citation>
    <scope>NUCLEOTIDE SEQUENCE</scope>
    <source>
        <strain evidence="2">NBRC 15555</strain>
    </source>
</reference>
<gene>
    <name evidence="2" type="ORF">Afe05nite_10430</name>
</gene>
<comment type="caution">
    <text evidence="2">The sequence shown here is derived from an EMBL/GenBank/DDBJ whole genome shotgun (WGS) entry which is preliminary data.</text>
</comment>
<accession>A0A919IW37</accession>
<dbReference type="EMBL" id="BOMM01000008">
    <property type="protein sequence ID" value="GIE09203.1"/>
    <property type="molecule type" value="Genomic_DNA"/>
</dbReference>